<proteinExistence type="predicted"/>
<evidence type="ECO:0000313" key="2">
    <source>
        <dbReference type="Proteomes" id="UP000503349"/>
    </source>
</evidence>
<dbReference type="Proteomes" id="UP000503349">
    <property type="component" value="Chromosome 24"/>
</dbReference>
<protein>
    <submittedName>
        <fullName evidence="1">Uncharacterized protein</fullName>
    </submittedName>
</protein>
<reference evidence="1 2" key="1">
    <citation type="submission" date="2019-02" db="EMBL/GenBank/DDBJ databases">
        <title>Opniocepnalus argus genome.</title>
        <authorList>
            <person name="Zhou C."/>
            <person name="Xiao S."/>
        </authorList>
    </citation>
    <scope>NUCLEOTIDE SEQUENCE [LARGE SCALE GENOMIC DNA]</scope>
    <source>
        <strain evidence="1">OARG1902GOOAL</strain>
        <tissue evidence="1">Muscle</tissue>
    </source>
</reference>
<evidence type="ECO:0000313" key="1">
    <source>
        <dbReference type="EMBL" id="KAF3706602.1"/>
    </source>
</evidence>
<name>A0A6G1QVG4_CHAAH</name>
<accession>A0A6G1QVG4</accession>
<reference evidence="2" key="2">
    <citation type="submission" date="2019-02" db="EMBL/GenBank/DDBJ databases">
        <title>Opniocepnalus argus Var Kimnra genome.</title>
        <authorList>
            <person name="Zhou C."/>
            <person name="Xiao S."/>
        </authorList>
    </citation>
    <scope>NUCLEOTIDE SEQUENCE [LARGE SCALE GENOMIC DNA]</scope>
</reference>
<sequence>MCEHTPRTRHPPDNANPPAELQSVKRGIFISTYLIMLPLETAFRIIKLKTYGNYWTWP</sequence>
<dbReference type="EMBL" id="CM015735">
    <property type="protein sequence ID" value="KAF3706602.1"/>
    <property type="molecule type" value="Genomic_DNA"/>
</dbReference>
<dbReference type="AlphaFoldDB" id="A0A6G1QVG4"/>
<gene>
    <name evidence="1" type="ORF">EXN66_Car022294</name>
</gene>
<keyword evidence="2" id="KW-1185">Reference proteome</keyword>
<organism evidence="1 2">
    <name type="scientific">Channa argus</name>
    <name type="common">Northern snakehead</name>
    <name type="synonym">Ophicephalus argus</name>
    <dbReference type="NCBI Taxonomy" id="215402"/>
    <lineage>
        <taxon>Eukaryota</taxon>
        <taxon>Metazoa</taxon>
        <taxon>Chordata</taxon>
        <taxon>Craniata</taxon>
        <taxon>Vertebrata</taxon>
        <taxon>Euteleostomi</taxon>
        <taxon>Actinopterygii</taxon>
        <taxon>Neopterygii</taxon>
        <taxon>Teleostei</taxon>
        <taxon>Neoteleostei</taxon>
        <taxon>Acanthomorphata</taxon>
        <taxon>Anabantaria</taxon>
        <taxon>Anabantiformes</taxon>
        <taxon>Channoidei</taxon>
        <taxon>Channidae</taxon>
        <taxon>Channa</taxon>
    </lineage>
</organism>